<accession>A0A0D7BLU2</accession>
<sequence>MYGPVGQTSSSVAPKRPNGLIALYALVIAVGILEVAMGIVTAIAAIGVYDFRPRYPPNIAIGFISAACALWTWIWAAVLLAYCKKPKAHSPLVRLRIHFWSSLLSAVVWLALAIALTTEITHSCEDLSDDSTVIESCAANAVSMSLAYILFILSLSAAFISGLAARGRGGLDVRVDAP</sequence>
<dbReference type="OrthoDB" id="2992074at2759"/>
<keyword evidence="1" id="KW-1133">Transmembrane helix</keyword>
<feature type="transmembrane region" description="Helical" evidence="1">
    <location>
        <begin position="59"/>
        <end position="83"/>
    </location>
</feature>
<evidence type="ECO:0000256" key="1">
    <source>
        <dbReference type="SAM" id="Phobius"/>
    </source>
</evidence>
<protein>
    <recommendedName>
        <fullName evidence="4">MARVEL domain-containing protein</fullName>
    </recommendedName>
</protein>
<feature type="transmembrane region" description="Helical" evidence="1">
    <location>
        <begin position="95"/>
        <end position="118"/>
    </location>
</feature>
<reference evidence="2 3" key="1">
    <citation type="journal article" date="2015" name="Fungal Genet. Biol.">
        <title>Evolution of novel wood decay mechanisms in Agaricales revealed by the genome sequences of Fistulina hepatica and Cylindrobasidium torrendii.</title>
        <authorList>
            <person name="Floudas D."/>
            <person name="Held B.W."/>
            <person name="Riley R."/>
            <person name="Nagy L.G."/>
            <person name="Koehler G."/>
            <person name="Ransdell A.S."/>
            <person name="Younus H."/>
            <person name="Chow J."/>
            <person name="Chiniquy J."/>
            <person name="Lipzen A."/>
            <person name="Tritt A."/>
            <person name="Sun H."/>
            <person name="Haridas S."/>
            <person name="LaButti K."/>
            <person name="Ohm R.A."/>
            <person name="Kues U."/>
            <person name="Blanchette R.A."/>
            <person name="Grigoriev I.V."/>
            <person name="Minto R.E."/>
            <person name="Hibbett D.S."/>
        </authorList>
    </citation>
    <scope>NUCLEOTIDE SEQUENCE [LARGE SCALE GENOMIC DNA]</scope>
    <source>
        <strain evidence="2 3">FP15055 ss-10</strain>
    </source>
</reference>
<evidence type="ECO:0000313" key="3">
    <source>
        <dbReference type="Proteomes" id="UP000054007"/>
    </source>
</evidence>
<dbReference type="EMBL" id="KN880466">
    <property type="protein sequence ID" value="KIY70571.1"/>
    <property type="molecule type" value="Genomic_DNA"/>
</dbReference>
<organism evidence="2 3">
    <name type="scientific">Cylindrobasidium torrendii FP15055 ss-10</name>
    <dbReference type="NCBI Taxonomy" id="1314674"/>
    <lineage>
        <taxon>Eukaryota</taxon>
        <taxon>Fungi</taxon>
        <taxon>Dikarya</taxon>
        <taxon>Basidiomycota</taxon>
        <taxon>Agaricomycotina</taxon>
        <taxon>Agaricomycetes</taxon>
        <taxon>Agaricomycetidae</taxon>
        <taxon>Agaricales</taxon>
        <taxon>Marasmiineae</taxon>
        <taxon>Physalacriaceae</taxon>
        <taxon>Cylindrobasidium</taxon>
    </lineage>
</organism>
<feature type="transmembrane region" description="Helical" evidence="1">
    <location>
        <begin position="138"/>
        <end position="164"/>
    </location>
</feature>
<keyword evidence="3" id="KW-1185">Reference proteome</keyword>
<dbReference type="Proteomes" id="UP000054007">
    <property type="component" value="Unassembled WGS sequence"/>
</dbReference>
<name>A0A0D7BLU2_9AGAR</name>
<gene>
    <name evidence="2" type="ORF">CYLTODRAFT_179526</name>
</gene>
<proteinExistence type="predicted"/>
<evidence type="ECO:0000313" key="2">
    <source>
        <dbReference type="EMBL" id="KIY70571.1"/>
    </source>
</evidence>
<dbReference type="AlphaFoldDB" id="A0A0D7BLU2"/>
<feature type="transmembrane region" description="Helical" evidence="1">
    <location>
        <begin position="21"/>
        <end position="47"/>
    </location>
</feature>
<keyword evidence="1" id="KW-0812">Transmembrane</keyword>
<keyword evidence="1" id="KW-0472">Membrane</keyword>
<evidence type="ECO:0008006" key="4">
    <source>
        <dbReference type="Google" id="ProtNLM"/>
    </source>
</evidence>